<evidence type="ECO:0000313" key="11">
    <source>
        <dbReference type="Proteomes" id="UP000604737"/>
    </source>
</evidence>
<evidence type="ECO:0000256" key="9">
    <source>
        <dbReference type="HAMAP-Rule" id="MF_00024"/>
    </source>
</evidence>
<keyword evidence="4 9" id="KW-1003">Cell membrane</keyword>
<feature type="transmembrane region" description="Helical" evidence="9">
    <location>
        <begin position="284"/>
        <end position="305"/>
    </location>
</feature>
<comment type="pathway">
    <text evidence="2 9">Cofactor biosynthesis; adenosylcobalamin biosynthesis.</text>
</comment>
<organism evidence="10 11">
    <name type="scientific">Jeongeupia chitinilytica</name>
    <dbReference type="NCBI Taxonomy" id="1041641"/>
    <lineage>
        <taxon>Bacteria</taxon>
        <taxon>Pseudomonadati</taxon>
        <taxon>Pseudomonadota</taxon>
        <taxon>Betaproteobacteria</taxon>
        <taxon>Neisseriales</taxon>
        <taxon>Chitinibacteraceae</taxon>
        <taxon>Jeongeupia</taxon>
    </lineage>
</organism>
<evidence type="ECO:0000256" key="6">
    <source>
        <dbReference type="ARBA" id="ARBA00022692"/>
    </source>
</evidence>
<comment type="caution">
    <text evidence="10">The sequence shown here is derived from an EMBL/GenBank/DDBJ whole genome shotgun (WGS) entry which is preliminary data.</text>
</comment>
<protein>
    <recommendedName>
        <fullName evidence="9">Cobalamin biosynthesis protein CobD</fullName>
    </recommendedName>
</protein>
<comment type="similarity">
    <text evidence="3 9">Belongs to the CobD/CbiB family.</text>
</comment>
<gene>
    <name evidence="9 10" type="primary">cobD</name>
    <name evidence="10" type="ORF">GCM10007350_28070</name>
</gene>
<comment type="caution">
    <text evidence="9">Lacks conserved residue(s) required for the propagation of feature annotation.</text>
</comment>
<evidence type="ECO:0000256" key="3">
    <source>
        <dbReference type="ARBA" id="ARBA00006263"/>
    </source>
</evidence>
<dbReference type="EMBL" id="BMYO01000007">
    <property type="protein sequence ID" value="GHD66176.1"/>
    <property type="molecule type" value="Genomic_DNA"/>
</dbReference>
<dbReference type="HAMAP" id="MF_00024">
    <property type="entry name" value="CobD_CbiB"/>
    <property type="match status" value="1"/>
</dbReference>
<dbReference type="Proteomes" id="UP000604737">
    <property type="component" value="Unassembled WGS sequence"/>
</dbReference>
<keyword evidence="6 9" id="KW-0812">Transmembrane</keyword>
<reference evidence="11" key="1">
    <citation type="journal article" date="2019" name="Int. J. Syst. Evol. Microbiol.">
        <title>The Global Catalogue of Microorganisms (GCM) 10K type strain sequencing project: providing services to taxonomists for standard genome sequencing and annotation.</title>
        <authorList>
            <consortium name="The Broad Institute Genomics Platform"/>
            <consortium name="The Broad Institute Genome Sequencing Center for Infectious Disease"/>
            <person name="Wu L."/>
            <person name="Ma J."/>
        </authorList>
    </citation>
    <scope>NUCLEOTIDE SEQUENCE [LARGE SCALE GENOMIC DNA]</scope>
    <source>
        <strain evidence="11">KCTC 23701</strain>
    </source>
</reference>
<feature type="transmembrane region" description="Helical" evidence="9">
    <location>
        <begin position="48"/>
        <end position="68"/>
    </location>
</feature>
<proteinExistence type="inferred from homology"/>
<sequence>MTILSLILALALEQLRPISSRNPLYLAFIRFANRLERSLNAGEVRNGVYAWMLAALPVLAVVVTAYCLLARANPLFGLVFTVLVLYLTMGFRQFSHAFTAVSKALQADDLPTARTMLADWTGQHTSEMTPNEISRLAIEQGLIDSYRYVFAPVFWFAVLAWAVGPAGALLYRAASLLASKWGGRDDPFGRCAETLLAWLDYLPVRVTAAGFAVMGDFEDAVYCWRSQARAWVDQAQGILLASGAGAIGIRLGDALHMDHTVKFRPELGLGDPVSPDYLASAVGLIWRSILLWLVLVLGLTIAMWVA</sequence>
<evidence type="ECO:0000256" key="7">
    <source>
        <dbReference type="ARBA" id="ARBA00022989"/>
    </source>
</evidence>
<evidence type="ECO:0000313" key="10">
    <source>
        <dbReference type="EMBL" id="GHD66176.1"/>
    </source>
</evidence>
<dbReference type="PANTHER" id="PTHR34308:SF1">
    <property type="entry name" value="COBALAMIN BIOSYNTHESIS PROTEIN CBIB"/>
    <property type="match status" value="1"/>
</dbReference>
<name>A0ABQ3H5V8_9NEIS</name>
<evidence type="ECO:0000256" key="2">
    <source>
        <dbReference type="ARBA" id="ARBA00004953"/>
    </source>
</evidence>
<dbReference type="NCBIfam" id="NF005792">
    <property type="entry name" value="PRK07630.1"/>
    <property type="match status" value="1"/>
</dbReference>
<keyword evidence="11" id="KW-1185">Reference proteome</keyword>
<feature type="transmembrane region" description="Helical" evidence="9">
    <location>
        <begin position="149"/>
        <end position="171"/>
    </location>
</feature>
<evidence type="ECO:0000256" key="8">
    <source>
        <dbReference type="ARBA" id="ARBA00023136"/>
    </source>
</evidence>
<dbReference type="PANTHER" id="PTHR34308">
    <property type="entry name" value="COBALAMIN BIOSYNTHESIS PROTEIN CBIB"/>
    <property type="match status" value="1"/>
</dbReference>
<feature type="transmembrane region" description="Helical" evidence="9">
    <location>
        <begin position="75"/>
        <end position="94"/>
    </location>
</feature>
<comment type="function">
    <text evidence="9">Converts cobyric acid to cobinamide by the addition of aminopropanol on the F carboxylic group.</text>
</comment>
<comment type="subcellular location">
    <subcellularLocation>
        <location evidence="1 9">Cell membrane</location>
        <topology evidence="1 9">Multi-pass membrane protein</topology>
    </subcellularLocation>
</comment>
<keyword evidence="8 9" id="KW-0472">Membrane</keyword>
<dbReference type="InterPro" id="IPR004485">
    <property type="entry name" value="Cobalamin_biosynth_CobD/CbiB"/>
</dbReference>
<evidence type="ECO:0000256" key="1">
    <source>
        <dbReference type="ARBA" id="ARBA00004651"/>
    </source>
</evidence>
<keyword evidence="5 9" id="KW-0169">Cobalamin biosynthesis</keyword>
<dbReference type="Pfam" id="PF03186">
    <property type="entry name" value="CobD_Cbib"/>
    <property type="match status" value="1"/>
</dbReference>
<evidence type="ECO:0000256" key="5">
    <source>
        <dbReference type="ARBA" id="ARBA00022573"/>
    </source>
</evidence>
<evidence type="ECO:0000256" key="4">
    <source>
        <dbReference type="ARBA" id="ARBA00022475"/>
    </source>
</evidence>
<dbReference type="RefSeq" id="WP_189461523.1">
    <property type="nucleotide sequence ID" value="NZ_BMYO01000007.1"/>
</dbReference>
<keyword evidence="7 9" id="KW-1133">Transmembrane helix</keyword>
<accession>A0ABQ3H5V8</accession>